<sequence>MIVTFISQCEKRALPRTRLVLDAFANRIGDNTWQTVITEDGLAMVKKLLSRTASKSTAISCYRFHTRKHSELLWIVGNRHKFNEWGFVPVNRTKRNILHSEWQNDWQYISAIQIMATLSALLHDLGKSTLGFQHKLTQGSTQGDPYRHEWISLKILLWLTQDCQTDTAWLERFAQIDDWLAKQKPSALSRYLQTDKLDFADLSKLPPLGGWLSWLIVSHHRLPPLTDMFFGHKERHQFQYHPTSRLYFERSLSKVYAELKAHNYWVRNPKTLDTGGKKLKDFWQFEECVIDSKSWQGSVKRWARKALQDPTLQALSAKNQPVDNAILLYLSRLCLMVGDHNYSSLKDNDARRIATQSALTLLANTDRNTRKPKQYLDEHLLGVASFTAHFARHLPIISEQLPTLIKHRPLSKNTDIDRFTWQNHAFKMAKSVQADSDTHGFFGVNMASTGCGKTISNARIMYALSDEKKGARFTIALGLRVLTLQTGLSLRKDLHLNDEQLAILVGGSQVRQLFAINQQEQALEQNTDDQSSTTWGSESADELVDGIVDFTPNFHALDELNIDTLLAERKARDLLFSPVVTCTIDHLIGASECKRGGGYIAPILRLLSSDLILDEPDDFDHQDLPALARLVHLAGMFGSKVLLSSATLPPDLITGLFESYLAGRKLFNQSQNKPTPQVVCAWFDEQKNGTKIECCSDTQKFNECHQAFVQKRVKFLHEQPIRRKASILPVEIAYHQDKKAQFYTELGQKIIDGAMELHQSYHTVNEKTGQSMSIGLVRIANIKQLVRLAFYLKDAQVDENTHIHVACYHARQLLVLRNQLEYALDKVLKRNEYDEQAIFEHKEIYQTMAKSPTKHHIFMVLATPVAEVGRDHDYDWAIVEPSSMRSMIQLAGRVWRHRPKKQATNRNILIFNHNIRYLQHHGQQLVFTRPGFETEHYKLTKHDMTTLISDDTLTQIDARPRIWTKEIKGQPETLAELEHGLMNHLFHQSKTNYVNAYWREVGSSNRIHTHLQQVSPFRHSDEQQQEWVLIPKQIMEEHDDGFCVYAVEDIQKNGLRNANTHNAYIQTIAFDYEHSQISTWLVGDVYDELLHLQTHLPEQSLSYLAIQFSRVMLPSGGRHDKWYFCSFLGIVAERLSS</sequence>
<dbReference type="InterPro" id="IPR027417">
    <property type="entry name" value="P-loop_NTPase"/>
</dbReference>
<keyword evidence="3" id="KW-0479">Metal-binding</keyword>
<dbReference type="PROSITE" id="PS51643">
    <property type="entry name" value="HD_CAS3"/>
    <property type="match status" value="1"/>
</dbReference>
<keyword evidence="5" id="KW-0378">Hydrolase</keyword>
<comment type="similarity">
    <text evidence="2">In the central section; belongs to the CRISPR-associated helicase Cas3 family.</text>
</comment>
<protein>
    <submittedName>
        <fullName evidence="10">Type I-F CRISPR-associated helicase Cas3</fullName>
    </submittedName>
</protein>
<gene>
    <name evidence="10" type="ORF">B0680_03435</name>
</gene>
<dbReference type="GO" id="GO:0005524">
    <property type="term" value="F:ATP binding"/>
    <property type="evidence" value="ECO:0007669"/>
    <property type="project" value="UniProtKB-KW"/>
</dbReference>
<evidence type="ECO:0000256" key="6">
    <source>
        <dbReference type="ARBA" id="ARBA00022806"/>
    </source>
</evidence>
<keyword evidence="8" id="KW-0051">Antiviral defense</keyword>
<dbReference type="GO" id="GO:0016787">
    <property type="term" value="F:hydrolase activity"/>
    <property type="evidence" value="ECO:0007669"/>
    <property type="project" value="UniProtKB-KW"/>
</dbReference>
<evidence type="ECO:0000256" key="1">
    <source>
        <dbReference type="ARBA" id="ARBA00006847"/>
    </source>
</evidence>
<evidence type="ECO:0000259" key="9">
    <source>
        <dbReference type="PROSITE" id="PS51643"/>
    </source>
</evidence>
<dbReference type="GO" id="GO:0004386">
    <property type="term" value="F:helicase activity"/>
    <property type="evidence" value="ECO:0007669"/>
    <property type="project" value="UniProtKB-KW"/>
</dbReference>
<keyword evidence="11" id="KW-1185">Reference proteome</keyword>
<dbReference type="InterPro" id="IPR054712">
    <property type="entry name" value="Cas3-like_dom"/>
</dbReference>
<name>A0A1T0CRQ3_9GAMM</name>
<keyword evidence="7" id="KW-0067">ATP-binding</keyword>
<dbReference type="Pfam" id="PF22590">
    <property type="entry name" value="Cas3-like_C_2"/>
    <property type="match status" value="1"/>
</dbReference>
<dbReference type="Gene3D" id="1.10.3210.30">
    <property type="match status" value="1"/>
</dbReference>
<comment type="similarity">
    <text evidence="1">In the N-terminal section; belongs to the CRISPR-associated nuclease Cas3-HD family.</text>
</comment>
<dbReference type="GO" id="GO:0046872">
    <property type="term" value="F:metal ion binding"/>
    <property type="evidence" value="ECO:0007669"/>
    <property type="project" value="UniProtKB-KW"/>
</dbReference>
<keyword evidence="6" id="KW-0347">Helicase</keyword>
<dbReference type="STRING" id="470453.B0680_03435"/>
<organism evidence="10 11">
    <name type="scientific">Moraxella pluranimalium</name>
    <dbReference type="NCBI Taxonomy" id="470453"/>
    <lineage>
        <taxon>Bacteria</taxon>
        <taxon>Pseudomonadati</taxon>
        <taxon>Pseudomonadota</taxon>
        <taxon>Gammaproteobacteria</taxon>
        <taxon>Moraxellales</taxon>
        <taxon>Moraxellaceae</taxon>
        <taxon>Moraxella</taxon>
    </lineage>
</organism>
<comment type="caution">
    <text evidence="10">The sequence shown here is derived from an EMBL/GenBank/DDBJ whole genome shotgun (WGS) entry which is preliminary data.</text>
</comment>
<dbReference type="InterPro" id="IPR048823">
    <property type="entry name" value="Cas3_I-F_Cas2"/>
</dbReference>
<evidence type="ECO:0000256" key="2">
    <source>
        <dbReference type="ARBA" id="ARBA00009046"/>
    </source>
</evidence>
<proteinExistence type="inferred from homology"/>
<dbReference type="RefSeq" id="WP_078253659.1">
    <property type="nucleotide sequence ID" value="NZ_MUYU01000008.1"/>
</dbReference>
<keyword evidence="4" id="KW-0547">Nucleotide-binding</keyword>
<evidence type="ECO:0000256" key="3">
    <source>
        <dbReference type="ARBA" id="ARBA00022723"/>
    </source>
</evidence>
<dbReference type="AlphaFoldDB" id="A0A1T0CRQ3"/>
<dbReference type="SUPFAM" id="SSF52540">
    <property type="entry name" value="P-loop containing nucleoside triphosphate hydrolases"/>
    <property type="match status" value="1"/>
</dbReference>
<evidence type="ECO:0000313" key="10">
    <source>
        <dbReference type="EMBL" id="OOS24841.1"/>
    </source>
</evidence>
<evidence type="ECO:0000313" key="11">
    <source>
        <dbReference type="Proteomes" id="UP000189800"/>
    </source>
</evidence>
<dbReference type="GO" id="GO:0051607">
    <property type="term" value="P:defense response to virus"/>
    <property type="evidence" value="ECO:0007669"/>
    <property type="project" value="UniProtKB-KW"/>
</dbReference>
<dbReference type="Pfam" id="PF21384">
    <property type="entry name" value="Cas3_I-F_Cas2"/>
    <property type="match status" value="1"/>
</dbReference>
<dbReference type="InterPro" id="IPR013395">
    <property type="entry name" value="CRISPR-assoc_Cas3_yers"/>
</dbReference>
<reference evidence="10 11" key="1">
    <citation type="submission" date="2017-02" db="EMBL/GenBank/DDBJ databases">
        <title>Draft genome sequence of Moraxella pluranimalium CCUG 54913T type strain.</title>
        <authorList>
            <person name="Salva-Serra F."/>
            <person name="Engstrom-Jakobsson H."/>
            <person name="Thorell K."/>
            <person name="Jaen-Luchoro D."/>
            <person name="Gonzales-Siles L."/>
            <person name="Karlsson R."/>
            <person name="Yazdan S."/>
            <person name="Boulund F."/>
            <person name="Johnning A."/>
            <person name="Engstrand L."/>
            <person name="Kristiansson E."/>
            <person name="Moore E."/>
        </authorList>
    </citation>
    <scope>NUCLEOTIDE SEQUENCE [LARGE SCALE GENOMIC DNA]</scope>
    <source>
        <strain evidence="10 11">CCUG 54913</strain>
    </source>
</reference>
<dbReference type="InterPro" id="IPR038257">
    <property type="entry name" value="CRISPR-assoc_Cas3_HD_sf"/>
</dbReference>
<accession>A0A1T0CRQ3</accession>
<dbReference type="Proteomes" id="UP000189800">
    <property type="component" value="Unassembled WGS sequence"/>
</dbReference>
<evidence type="ECO:0000256" key="4">
    <source>
        <dbReference type="ARBA" id="ARBA00022741"/>
    </source>
</evidence>
<dbReference type="InterPro" id="IPR006483">
    <property type="entry name" value="CRISPR-assoc_Cas3_HD"/>
</dbReference>
<evidence type="ECO:0000256" key="5">
    <source>
        <dbReference type="ARBA" id="ARBA00022801"/>
    </source>
</evidence>
<dbReference type="EMBL" id="MUYU01000008">
    <property type="protein sequence ID" value="OOS24841.1"/>
    <property type="molecule type" value="Genomic_DNA"/>
</dbReference>
<feature type="domain" description="HD Cas3-type" evidence="9">
    <location>
        <begin position="102"/>
        <end position="341"/>
    </location>
</feature>
<dbReference type="NCBIfam" id="TIGR02562">
    <property type="entry name" value="cas3_yersinia"/>
    <property type="match status" value="1"/>
</dbReference>
<evidence type="ECO:0000256" key="8">
    <source>
        <dbReference type="ARBA" id="ARBA00023118"/>
    </source>
</evidence>
<dbReference type="OrthoDB" id="220028at2"/>
<evidence type="ECO:0000256" key="7">
    <source>
        <dbReference type="ARBA" id="ARBA00022840"/>
    </source>
</evidence>